<dbReference type="PROSITE" id="PS50109">
    <property type="entry name" value="HIS_KIN"/>
    <property type="match status" value="1"/>
</dbReference>
<dbReference type="EMBL" id="CP019070">
    <property type="protein sequence ID" value="APW64911.1"/>
    <property type="molecule type" value="Genomic_DNA"/>
</dbReference>
<feature type="transmembrane region" description="Helical" evidence="11">
    <location>
        <begin position="12"/>
        <end position="31"/>
    </location>
</feature>
<dbReference type="InterPro" id="IPR005467">
    <property type="entry name" value="His_kinase_dom"/>
</dbReference>
<keyword evidence="9" id="KW-0902">Two-component regulatory system</keyword>
<gene>
    <name evidence="14" type="ORF">LPB137_03150</name>
</gene>
<dbReference type="CDD" id="cd06225">
    <property type="entry name" value="HAMP"/>
    <property type="match status" value="1"/>
</dbReference>
<feature type="transmembrane region" description="Helical" evidence="11">
    <location>
        <begin position="177"/>
        <end position="196"/>
    </location>
</feature>
<dbReference type="GO" id="GO:0016020">
    <property type="term" value="C:membrane"/>
    <property type="evidence" value="ECO:0007669"/>
    <property type="project" value="UniProtKB-SubCell"/>
</dbReference>
<evidence type="ECO:0000313" key="15">
    <source>
        <dbReference type="Proteomes" id="UP000186074"/>
    </source>
</evidence>
<evidence type="ECO:0000256" key="6">
    <source>
        <dbReference type="ARBA" id="ARBA00022741"/>
    </source>
</evidence>
<keyword evidence="11" id="KW-0472">Membrane</keyword>
<evidence type="ECO:0000256" key="10">
    <source>
        <dbReference type="SAM" id="Coils"/>
    </source>
</evidence>
<dbReference type="SUPFAM" id="SSF158472">
    <property type="entry name" value="HAMP domain-like"/>
    <property type="match status" value="1"/>
</dbReference>
<dbReference type="InterPro" id="IPR003594">
    <property type="entry name" value="HATPase_dom"/>
</dbReference>
<dbReference type="Proteomes" id="UP000186074">
    <property type="component" value="Chromosome"/>
</dbReference>
<dbReference type="Gene3D" id="3.30.565.10">
    <property type="entry name" value="Histidine kinase-like ATPase, C-terminal domain"/>
    <property type="match status" value="1"/>
</dbReference>
<dbReference type="SUPFAM" id="SSF47384">
    <property type="entry name" value="Homodimeric domain of signal transducing histidine kinase"/>
    <property type="match status" value="1"/>
</dbReference>
<sequence length="532" mass="61609">MSIKNFKNTIFLKVFLLIFMAIFLVLSIFSYEVTRLQKESILETIQSQAKSMADSIIFSNSEFMIIDDEIKILEFVYDFVQVNKVIEQLIVSRRNGNDLLIQVNKWELKENTIKVDDKDQVKEEKERYSIGFSKSLNKNVFKYSYPVYLTAIHWGWLHFELSLDEYNKKLNSMYNQFLLLAIIIFFSTLIVSFLIAKMVSRPIVKLEEISEKIYSGDLSKRVNVKSTDEIGKLSITFNKMIDRLEKSQLELRKSHFQLESRVQERTDELENKSKQLKELNDNLESRVQDEISKRQKQEQLLIQQSKLAAMGEMIGNIAHQWRQPLNALGLVIQNIQLSYMMDEMNEEFLDKSVEKANLLTKSMSKTIDDFRNFFKPNKEITEFKLDVAINNSFELIGSTLNHNNIELEYDFNEEIVVIGFPNEFSQVILNILTNSKDAILENKIKNGKITLEIKKCSDYGYVTIKDNAGGIALNIINKIFDPYFTTKEEGKGTGIGLYMSKIIIEKNMNGQLSVDNTNLGAMFTVKVPLCII</sequence>
<evidence type="ECO:0000259" key="12">
    <source>
        <dbReference type="PROSITE" id="PS50109"/>
    </source>
</evidence>
<dbReference type="Pfam" id="PF00672">
    <property type="entry name" value="HAMP"/>
    <property type="match status" value="1"/>
</dbReference>
<dbReference type="SMART" id="SM00387">
    <property type="entry name" value="HATPase_c"/>
    <property type="match status" value="1"/>
</dbReference>
<dbReference type="Pfam" id="PF02518">
    <property type="entry name" value="HATPase_c"/>
    <property type="match status" value="1"/>
</dbReference>
<feature type="domain" description="HAMP" evidence="13">
    <location>
        <begin position="197"/>
        <end position="249"/>
    </location>
</feature>
<dbReference type="InterPro" id="IPR036097">
    <property type="entry name" value="HisK_dim/P_sf"/>
</dbReference>
<feature type="coiled-coil region" evidence="10">
    <location>
        <begin position="259"/>
        <end position="300"/>
    </location>
</feature>
<reference evidence="14 15" key="1">
    <citation type="submission" date="2017-01" db="EMBL/GenBank/DDBJ databases">
        <title>Genome sequencing of Arcobacter sp. LPB0137.</title>
        <authorList>
            <person name="Lee G.-W."/>
            <person name="Yi H."/>
        </authorList>
    </citation>
    <scope>NUCLEOTIDE SEQUENCE [LARGE SCALE GENOMIC DNA]</scope>
    <source>
        <strain evidence="14 15">LPB0137</strain>
    </source>
</reference>
<keyword evidence="15" id="KW-1185">Reference proteome</keyword>
<keyword evidence="8" id="KW-0067">ATP-binding</keyword>
<keyword evidence="5" id="KW-0808">Transferase</keyword>
<evidence type="ECO:0000256" key="8">
    <source>
        <dbReference type="ARBA" id="ARBA00022840"/>
    </source>
</evidence>
<feature type="domain" description="Histidine kinase" evidence="12">
    <location>
        <begin position="316"/>
        <end position="531"/>
    </location>
</feature>
<dbReference type="PROSITE" id="PS50885">
    <property type="entry name" value="HAMP"/>
    <property type="match status" value="1"/>
</dbReference>
<organism evidence="14 15">
    <name type="scientific">Poseidonibacter parvus</name>
    <dbReference type="NCBI Taxonomy" id="1850254"/>
    <lineage>
        <taxon>Bacteria</taxon>
        <taxon>Pseudomonadati</taxon>
        <taxon>Campylobacterota</taxon>
        <taxon>Epsilonproteobacteria</taxon>
        <taxon>Campylobacterales</taxon>
        <taxon>Arcobacteraceae</taxon>
        <taxon>Poseidonibacter</taxon>
    </lineage>
</organism>
<dbReference type="PANTHER" id="PTHR43065">
    <property type="entry name" value="SENSOR HISTIDINE KINASE"/>
    <property type="match status" value="1"/>
</dbReference>
<evidence type="ECO:0000259" key="13">
    <source>
        <dbReference type="PROSITE" id="PS50885"/>
    </source>
</evidence>
<proteinExistence type="predicted"/>
<evidence type="ECO:0000256" key="7">
    <source>
        <dbReference type="ARBA" id="ARBA00022777"/>
    </source>
</evidence>
<evidence type="ECO:0000256" key="3">
    <source>
        <dbReference type="ARBA" id="ARBA00012438"/>
    </source>
</evidence>
<accession>A0A1P8KK35</accession>
<dbReference type="OrthoDB" id="9805967at2"/>
<dbReference type="CDD" id="cd00082">
    <property type="entry name" value="HisKA"/>
    <property type="match status" value="1"/>
</dbReference>
<evidence type="ECO:0000313" key="14">
    <source>
        <dbReference type="EMBL" id="APW64911.1"/>
    </source>
</evidence>
<dbReference type="KEGG" id="alp:LPB137_03150"/>
<evidence type="ECO:0000256" key="9">
    <source>
        <dbReference type="ARBA" id="ARBA00023012"/>
    </source>
</evidence>
<dbReference type="AlphaFoldDB" id="A0A1P8KK35"/>
<protein>
    <recommendedName>
        <fullName evidence="3">histidine kinase</fullName>
        <ecNumber evidence="3">2.7.13.3</ecNumber>
    </recommendedName>
</protein>
<keyword evidence="10" id="KW-0175">Coiled coil</keyword>
<evidence type="ECO:0000256" key="5">
    <source>
        <dbReference type="ARBA" id="ARBA00022679"/>
    </source>
</evidence>
<comment type="catalytic activity">
    <reaction evidence="1">
        <text>ATP + protein L-histidine = ADP + protein N-phospho-L-histidine.</text>
        <dbReference type="EC" id="2.7.13.3"/>
    </reaction>
</comment>
<evidence type="ECO:0000256" key="1">
    <source>
        <dbReference type="ARBA" id="ARBA00000085"/>
    </source>
</evidence>
<dbReference type="PRINTS" id="PR00344">
    <property type="entry name" value="BCTRLSENSOR"/>
</dbReference>
<keyword evidence="6" id="KW-0547">Nucleotide-binding</keyword>
<dbReference type="InterPro" id="IPR036890">
    <property type="entry name" value="HATPase_C_sf"/>
</dbReference>
<name>A0A1P8KK35_9BACT</name>
<evidence type="ECO:0000256" key="2">
    <source>
        <dbReference type="ARBA" id="ARBA00004370"/>
    </source>
</evidence>
<dbReference type="PANTHER" id="PTHR43065:SF10">
    <property type="entry name" value="PEROXIDE STRESS-ACTIVATED HISTIDINE KINASE MAK3"/>
    <property type="match status" value="1"/>
</dbReference>
<keyword evidence="11" id="KW-0812">Transmembrane</keyword>
<dbReference type="SUPFAM" id="SSF55874">
    <property type="entry name" value="ATPase domain of HSP90 chaperone/DNA topoisomerase II/histidine kinase"/>
    <property type="match status" value="1"/>
</dbReference>
<dbReference type="GO" id="GO:0005524">
    <property type="term" value="F:ATP binding"/>
    <property type="evidence" value="ECO:0007669"/>
    <property type="project" value="UniProtKB-KW"/>
</dbReference>
<keyword evidence="7" id="KW-0418">Kinase</keyword>
<dbReference type="GO" id="GO:0000155">
    <property type="term" value="F:phosphorelay sensor kinase activity"/>
    <property type="evidence" value="ECO:0007669"/>
    <property type="project" value="InterPro"/>
</dbReference>
<keyword evidence="11" id="KW-1133">Transmembrane helix</keyword>
<dbReference type="InterPro" id="IPR004358">
    <property type="entry name" value="Sig_transdc_His_kin-like_C"/>
</dbReference>
<dbReference type="Gene3D" id="6.10.340.10">
    <property type="match status" value="1"/>
</dbReference>
<dbReference type="STRING" id="1850254.LPB137_03150"/>
<evidence type="ECO:0000256" key="4">
    <source>
        <dbReference type="ARBA" id="ARBA00022553"/>
    </source>
</evidence>
<dbReference type="Gene3D" id="1.10.287.130">
    <property type="match status" value="1"/>
</dbReference>
<dbReference type="SMART" id="SM00304">
    <property type="entry name" value="HAMP"/>
    <property type="match status" value="1"/>
</dbReference>
<dbReference type="InterPro" id="IPR003661">
    <property type="entry name" value="HisK_dim/P_dom"/>
</dbReference>
<keyword evidence="4" id="KW-0597">Phosphoprotein</keyword>
<evidence type="ECO:0000256" key="11">
    <source>
        <dbReference type="SAM" id="Phobius"/>
    </source>
</evidence>
<dbReference type="EC" id="2.7.13.3" evidence="3"/>
<dbReference type="InterPro" id="IPR003660">
    <property type="entry name" value="HAMP_dom"/>
</dbReference>
<comment type="subcellular location">
    <subcellularLocation>
        <location evidence="2">Membrane</location>
    </subcellularLocation>
</comment>
<dbReference type="RefSeq" id="WP_076084278.1">
    <property type="nucleotide sequence ID" value="NZ_CP019070.1"/>
</dbReference>